<dbReference type="RefSeq" id="WP_119436984.1">
    <property type="nucleotide sequence ID" value="NZ_QWGR01000003.1"/>
</dbReference>
<dbReference type="InterPro" id="IPR000595">
    <property type="entry name" value="cNMP-bd_dom"/>
</dbReference>
<dbReference type="OrthoDB" id="680421at2"/>
<feature type="domain" description="Cyclic nucleotide-binding" evidence="1">
    <location>
        <begin position="13"/>
        <end position="94"/>
    </location>
</feature>
<dbReference type="Pfam" id="PF00027">
    <property type="entry name" value="cNMP_binding"/>
    <property type="match status" value="1"/>
</dbReference>
<dbReference type="SUPFAM" id="SSF51206">
    <property type="entry name" value="cAMP-binding domain-like"/>
    <property type="match status" value="1"/>
</dbReference>
<evidence type="ECO:0000259" key="1">
    <source>
        <dbReference type="Pfam" id="PF00027"/>
    </source>
</evidence>
<gene>
    <name evidence="2" type="ORF">D1614_05905</name>
</gene>
<sequence>MIIESLHNIETIQNEEFFLKCGNPCTRIGRLMKGVMRGFVTDDDGNEITTHFYREGDMVIGSYIPNANAPVSIQALDECEVLMADYSAVMSHLNKDQDITEVITVAFQKLNIQLQSRLVALQNLDSLEKYELFLKEYPNLINRIPHYYIASFLGITPTQLSRARKQFINKCKR</sequence>
<protein>
    <submittedName>
        <fullName evidence="2">Crp/Fnr family transcriptional regulator</fullName>
    </submittedName>
</protein>
<comment type="caution">
    <text evidence="2">The sequence shown here is derived from an EMBL/GenBank/DDBJ whole genome shotgun (WGS) entry which is preliminary data.</text>
</comment>
<reference evidence="2 3" key="1">
    <citation type="submission" date="2018-08" db="EMBL/GenBank/DDBJ databases">
        <title>Pallidiluteibacterium maritimus gen. nov., sp. nov., isolated from coastal sediment.</title>
        <authorList>
            <person name="Zhou L.Y."/>
        </authorList>
    </citation>
    <scope>NUCLEOTIDE SEQUENCE [LARGE SCALE GENOMIC DNA]</scope>
    <source>
        <strain evidence="2 3">XSD2</strain>
    </source>
</reference>
<accession>A0A399T013</accession>
<proteinExistence type="predicted"/>
<organism evidence="2 3">
    <name type="scientific">Maribellus luteus</name>
    <dbReference type="NCBI Taxonomy" id="2305463"/>
    <lineage>
        <taxon>Bacteria</taxon>
        <taxon>Pseudomonadati</taxon>
        <taxon>Bacteroidota</taxon>
        <taxon>Bacteroidia</taxon>
        <taxon>Marinilabiliales</taxon>
        <taxon>Prolixibacteraceae</taxon>
        <taxon>Maribellus</taxon>
    </lineage>
</organism>
<evidence type="ECO:0000313" key="2">
    <source>
        <dbReference type="EMBL" id="RIJ49098.1"/>
    </source>
</evidence>
<dbReference type="InterPro" id="IPR018490">
    <property type="entry name" value="cNMP-bd_dom_sf"/>
</dbReference>
<keyword evidence="3" id="KW-1185">Reference proteome</keyword>
<dbReference type="Proteomes" id="UP000265926">
    <property type="component" value="Unassembled WGS sequence"/>
</dbReference>
<dbReference type="InterPro" id="IPR014710">
    <property type="entry name" value="RmlC-like_jellyroll"/>
</dbReference>
<evidence type="ECO:0000313" key="3">
    <source>
        <dbReference type="Proteomes" id="UP000265926"/>
    </source>
</evidence>
<dbReference type="Gene3D" id="2.60.120.10">
    <property type="entry name" value="Jelly Rolls"/>
    <property type="match status" value="1"/>
</dbReference>
<dbReference type="EMBL" id="QWGR01000003">
    <property type="protein sequence ID" value="RIJ49098.1"/>
    <property type="molecule type" value="Genomic_DNA"/>
</dbReference>
<dbReference type="AlphaFoldDB" id="A0A399T013"/>
<name>A0A399T013_9BACT</name>